<feature type="domain" description="Cell envelope-related transcriptional attenuator" evidence="3">
    <location>
        <begin position="88"/>
        <end position="257"/>
    </location>
</feature>
<dbReference type="Pfam" id="PF03816">
    <property type="entry name" value="LytR_cpsA_psr"/>
    <property type="match status" value="1"/>
</dbReference>
<dbReference type="InterPro" id="IPR004474">
    <property type="entry name" value="LytR_CpsA_psr"/>
</dbReference>
<gene>
    <name evidence="4" type="ORF">A3J78_02110</name>
</gene>
<reference evidence="4 5" key="1">
    <citation type="journal article" date="2016" name="Nat. Commun.">
        <title>Thousands of microbial genomes shed light on interconnected biogeochemical processes in an aquifer system.</title>
        <authorList>
            <person name="Anantharaman K."/>
            <person name="Brown C.T."/>
            <person name="Hug L.A."/>
            <person name="Sharon I."/>
            <person name="Castelle C.J."/>
            <person name="Probst A.J."/>
            <person name="Thomas B.C."/>
            <person name="Singh A."/>
            <person name="Wilkins M.J."/>
            <person name="Karaoz U."/>
            <person name="Brodie E.L."/>
            <person name="Williams K.H."/>
            <person name="Hubbard S.S."/>
            <person name="Banfield J.F."/>
        </authorList>
    </citation>
    <scope>NUCLEOTIDE SEQUENCE [LARGE SCALE GENOMIC DNA]</scope>
</reference>
<dbReference type="NCBIfam" id="TIGR00350">
    <property type="entry name" value="lytR_cpsA_psr"/>
    <property type="match status" value="1"/>
</dbReference>
<evidence type="ECO:0000256" key="2">
    <source>
        <dbReference type="SAM" id="Phobius"/>
    </source>
</evidence>
<comment type="caution">
    <text evidence="4">The sequence shown here is derived from an EMBL/GenBank/DDBJ whole genome shotgun (WGS) entry which is preliminary data.</text>
</comment>
<dbReference type="AlphaFoldDB" id="A0A1F5DF81"/>
<accession>A0A1F5DF81</accession>
<evidence type="ECO:0000313" key="4">
    <source>
        <dbReference type="EMBL" id="OGD53710.1"/>
    </source>
</evidence>
<evidence type="ECO:0000313" key="5">
    <source>
        <dbReference type="Proteomes" id="UP000178758"/>
    </source>
</evidence>
<evidence type="ECO:0000256" key="1">
    <source>
        <dbReference type="ARBA" id="ARBA00006068"/>
    </source>
</evidence>
<dbReference type="EMBL" id="MEZJ01000028">
    <property type="protein sequence ID" value="OGD53710.1"/>
    <property type="molecule type" value="Genomic_DNA"/>
</dbReference>
<evidence type="ECO:0000259" key="3">
    <source>
        <dbReference type="Pfam" id="PF03816"/>
    </source>
</evidence>
<keyword evidence="2" id="KW-0472">Membrane</keyword>
<keyword evidence="2" id="KW-1133">Transmembrane helix</keyword>
<dbReference type="InterPro" id="IPR050922">
    <property type="entry name" value="LytR/CpsA/Psr_CW_biosynth"/>
</dbReference>
<feature type="transmembrane region" description="Helical" evidence="2">
    <location>
        <begin position="12"/>
        <end position="35"/>
    </location>
</feature>
<comment type="similarity">
    <text evidence="1">Belongs to the LytR/CpsA/Psr (LCP) family.</text>
</comment>
<sequence length="359" mass="41372">MQKVKRKIYKFLPLIKPIIGLALLILLVLALRFLFPYLKNFIDKTFKAPRLAYSFLTADTSSLESWENRVNLLILGASGGDHSGRDLTDTMIFVSIDKTTADIVMLSIPRDIWLDSLQAKINSAYHYGEEKKAGGGFILAKDAVYEVFNQPIHYSLLLDFAGFAKIINLLGGIDIKVDRSFDDLKYPIAGKENDECNGDREYKCRYEQVHFDKGVQHMDGETTLMFVRSRNAEGEEGTDFARSLRQQKVILAIKDKIFNLKFLLNPKKILEVKQALGDNFKLDRQLTEEQTTAFLSLFLRFVKNKNTIRTISLDTGNDENLGFLYSPDSKEYGQWVLIPRDKTWQEIHRYIKDKIEKRY</sequence>
<dbReference type="Gene3D" id="3.40.630.190">
    <property type="entry name" value="LCP protein"/>
    <property type="match status" value="1"/>
</dbReference>
<name>A0A1F5DF81_9BACT</name>
<dbReference type="PANTHER" id="PTHR33392">
    <property type="entry name" value="POLYISOPRENYL-TEICHOIC ACID--PEPTIDOGLYCAN TEICHOIC ACID TRANSFERASE TAGU"/>
    <property type="match status" value="1"/>
</dbReference>
<proteinExistence type="inferred from homology"/>
<keyword evidence="2" id="KW-0812">Transmembrane</keyword>
<protein>
    <recommendedName>
        <fullName evidence="3">Cell envelope-related transcriptional attenuator domain-containing protein</fullName>
    </recommendedName>
</protein>
<organism evidence="4 5">
    <name type="scientific">Candidatus Beckwithbacteria bacterium RBG_13_35_6</name>
    <dbReference type="NCBI Taxonomy" id="1797456"/>
    <lineage>
        <taxon>Bacteria</taxon>
        <taxon>Candidatus Beckwithiibacteriota</taxon>
    </lineage>
</organism>
<dbReference type="PANTHER" id="PTHR33392:SF6">
    <property type="entry name" value="POLYISOPRENYL-TEICHOIC ACID--PEPTIDOGLYCAN TEICHOIC ACID TRANSFERASE TAGU"/>
    <property type="match status" value="1"/>
</dbReference>
<dbReference type="Proteomes" id="UP000178758">
    <property type="component" value="Unassembled WGS sequence"/>
</dbReference>